<evidence type="ECO:0000313" key="3">
    <source>
        <dbReference type="Proteomes" id="UP001231189"/>
    </source>
</evidence>
<protein>
    <submittedName>
        <fullName evidence="2">Uncharacterized protein</fullName>
    </submittedName>
</protein>
<keyword evidence="3" id="KW-1185">Reference proteome</keyword>
<dbReference type="EMBL" id="JAUUTY010000005">
    <property type="protein sequence ID" value="KAK1630987.1"/>
    <property type="molecule type" value="Genomic_DNA"/>
</dbReference>
<evidence type="ECO:0000256" key="1">
    <source>
        <dbReference type="SAM" id="MobiDB-lite"/>
    </source>
</evidence>
<feature type="region of interest" description="Disordered" evidence="1">
    <location>
        <begin position="85"/>
        <end position="109"/>
    </location>
</feature>
<sequence>MMAHPDFYIYIPFYPVLEGKFGKKRTEVGIHIRMNFEIKDSFIIQSTGTKIKIKVRRGNLEALEIQQFPPADVVVQLHPWKPWLSTSGAPAPGEMDRKDAAAGDDDGTE</sequence>
<name>A0AAD8RUL2_LOLMU</name>
<organism evidence="2 3">
    <name type="scientific">Lolium multiflorum</name>
    <name type="common">Italian ryegrass</name>
    <name type="synonym">Lolium perenne subsp. multiflorum</name>
    <dbReference type="NCBI Taxonomy" id="4521"/>
    <lineage>
        <taxon>Eukaryota</taxon>
        <taxon>Viridiplantae</taxon>
        <taxon>Streptophyta</taxon>
        <taxon>Embryophyta</taxon>
        <taxon>Tracheophyta</taxon>
        <taxon>Spermatophyta</taxon>
        <taxon>Magnoliopsida</taxon>
        <taxon>Liliopsida</taxon>
        <taxon>Poales</taxon>
        <taxon>Poaceae</taxon>
        <taxon>BOP clade</taxon>
        <taxon>Pooideae</taxon>
        <taxon>Poodae</taxon>
        <taxon>Poeae</taxon>
        <taxon>Poeae Chloroplast Group 2 (Poeae type)</taxon>
        <taxon>Loliodinae</taxon>
        <taxon>Loliinae</taxon>
        <taxon>Lolium</taxon>
    </lineage>
</organism>
<evidence type="ECO:0000313" key="2">
    <source>
        <dbReference type="EMBL" id="KAK1630987.1"/>
    </source>
</evidence>
<accession>A0AAD8RUL2</accession>
<reference evidence="2" key="1">
    <citation type="submission" date="2023-07" db="EMBL/GenBank/DDBJ databases">
        <title>A chromosome-level genome assembly of Lolium multiflorum.</title>
        <authorList>
            <person name="Chen Y."/>
            <person name="Copetti D."/>
            <person name="Kolliker R."/>
            <person name="Studer B."/>
        </authorList>
    </citation>
    <scope>NUCLEOTIDE SEQUENCE</scope>
    <source>
        <strain evidence="2">02402/16</strain>
        <tissue evidence="2">Leaf</tissue>
    </source>
</reference>
<gene>
    <name evidence="2" type="ORF">QYE76_005302</name>
</gene>
<dbReference type="Proteomes" id="UP001231189">
    <property type="component" value="Unassembled WGS sequence"/>
</dbReference>
<comment type="caution">
    <text evidence="2">The sequence shown here is derived from an EMBL/GenBank/DDBJ whole genome shotgun (WGS) entry which is preliminary data.</text>
</comment>
<dbReference type="AlphaFoldDB" id="A0AAD8RUL2"/>
<proteinExistence type="predicted"/>